<name>A0A4U5PBT9_STECR</name>
<dbReference type="EMBL" id="AZBU02000002">
    <property type="protein sequence ID" value="TKR93444.1"/>
    <property type="molecule type" value="Genomic_DNA"/>
</dbReference>
<dbReference type="Proteomes" id="UP000298663">
    <property type="component" value="Unassembled WGS sequence"/>
</dbReference>
<reference evidence="1 2" key="1">
    <citation type="journal article" date="2015" name="Genome Biol.">
        <title>Comparative genomics of Steinernema reveals deeply conserved gene regulatory networks.</title>
        <authorList>
            <person name="Dillman A.R."/>
            <person name="Macchietto M."/>
            <person name="Porter C.F."/>
            <person name="Rogers A."/>
            <person name="Williams B."/>
            <person name="Antoshechkin I."/>
            <person name="Lee M.M."/>
            <person name="Goodwin Z."/>
            <person name="Lu X."/>
            <person name="Lewis E.E."/>
            <person name="Goodrich-Blair H."/>
            <person name="Stock S.P."/>
            <person name="Adams B.J."/>
            <person name="Sternberg P.W."/>
            <person name="Mortazavi A."/>
        </authorList>
    </citation>
    <scope>NUCLEOTIDE SEQUENCE [LARGE SCALE GENOMIC DNA]</scope>
    <source>
        <strain evidence="1 2">ALL</strain>
    </source>
</reference>
<reference evidence="1 2" key="2">
    <citation type="journal article" date="2019" name="G3 (Bethesda)">
        <title>Hybrid Assembly of the Genome of the Entomopathogenic Nematode Steinernema carpocapsae Identifies the X-Chromosome.</title>
        <authorList>
            <person name="Serra L."/>
            <person name="Macchietto M."/>
            <person name="Macias-Munoz A."/>
            <person name="McGill C.J."/>
            <person name="Rodriguez I.M."/>
            <person name="Rodriguez B."/>
            <person name="Murad R."/>
            <person name="Mortazavi A."/>
        </authorList>
    </citation>
    <scope>NUCLEOTIDE SEQUENCE [LARGE SCALE GENOMIC DNA]</scope>
    <source>
        <strain evidence="1 2">ALL</strain>
    </source>
</reference>
<accession>A0A4U5PBT9</accession>
<evidence type="ECO:0000313" key="1">
    <source>
        <dbReference type="EMBL" id="TKR93444.1"/>
    </source>
</evidence>
<gene>
    <name evidence="1" type="ORF">L596_007901</name>
</gene>
<organism evidence="1 2">
    <name type="scientific">Steinernema carpocapsae</name>
    <name type="common">Entomopathogenic nematode</name>
    <dbReference type="NCBI Taxonomy" id="34508"/>
    <lineage>
        <taxon>Eukaryota</taxon>
        <taxon>Metazoa</taxon>
        <taxon>Ecdysozoa</taxon>
        <taxon>Nematoda</taxon>
        <taxon>Chromadorea</taxon>
        <taxon>Rhabditida</taxon>
        <taxon>Tylenchina</taxon>
        <taxon>Panagrolaimomorpha</taxon>
        <taxon>Strongyloidoidea</taxon>
        <taxon>Steinernematidae</taxon>
        <taxon>Steinernema</taxon>
    </lineage>
</organism>
<proteinExistence type="predicted"/>
<evidence type="ECO:0000313" key="2">
    <source>
        <dbReference type="Proteomes" id="UP000298663"/>
    </source>
</evidence>
<protein>
    <submittedName>
        <fullName evidence="1">Uncharacterized protein</fullName>
    </submittedName>
</protein>
<keyword evidence="2" id="KW-1185">Reference proteome</keyword>
<comment type="caution">
    <text evidence="1">The sequence shown here is derived from an EMBL/GenBank/DDBJ whole genome shotgun (WGS) entry which is preliminary data.</text>
</comment>
<dbReference type="AlphaFoldDB" id="A0A4U5PBT9"/>
<sequence>MAKALATNDASCGSVGMPRMMRRAAASKLEKTRVALRRGWPRMLRCEAASAVAQNARRGLRRAFCVGVATNGAS</sequence>